<feature type="domain" description="BZIP" evidence="2">
    <location>
        <begin position="362"/>
        <end position="376"/>
    </location>
</feature>
<feature type="compositionally biased region" description="Polar residues" evidence="1">
    <location>
        <begin position="472"/>
        <end position="481"/>
    </location>
</feature>
<organism evidence="3 4">
    <name type="scientific">Oculimacula yallundae</name>
    <dbReference type="NCBI Taxonomy" id="86028"/>
    <lineage>
        <taxon>Eukaryota</taxon>
        <taxon>Fungi</taxon>
        <taxon>Dikarya</taxon>
        <taxon>Ascomycota</taxon>
        <taxon>Pezizomycotina</taxon>
        <taxon>Leotiomycetes</taxon>
        <taxon>Helotiales</taxon>
        <taxon>Ploettnerulaceae</taxon>
        <taxon>Oculimacula</taxon>
    </lineage>
</organism>
<evidence type="ECO:0000313" key="3">
    <source>
        <dbReference type="EMBL" id="KAL2068033.1"/>
    </source>
</evidence>
<feature type="region of interest" description="Disordered" evidence="1">
    <location>
        <begin position="357"/>
        <end position="414"/>
    </location>
</feature>
<feature type="compositionally biased region" description="Polar residues" evidence="1">
    <location>
        <begin position="384"/>
        <end position="395"/>
    </location>
</feature>
<protein>
    <recommendedName>
        <fullName evidence="2">BZIP domain-containing protein</fullName>
    </recommendedName>
</protein>
<feature type="compositionally biased region" description="Basic and acidic residues" evidence="1">
    <location>
        <begin position="28"/>
        <end position="40"/>
    </location>
</feature>
<feature type="region of interest" description="Disordered" evidence="1">
    <location>
        <begin position="1"/>
        <end position="334"/>
    </location>
</feature>
<feature type="compositionally biased region" description="Basic and acidic residues" evidence="1">
    <location>
        <begin position="396"/>
        <end position="414"/>
    </location>
</feature>
<feature type="compositionally biased region" description="Low complexity" evidence="1">
    <location>
        <begin position="91"/>
        <end position="106"/>
    </location>
</feature>
<dbReference type="EMBL" id="JAZHXI010000009">
    <property type="protein sequence ID" value="KAL2068033.1"/>
    <property type="molecule type" value="Genomic_DNA"/>
</dbReference>
<feature type="compositionally biased region" description="Low complexity" evidence="1">
    <location>
        <begin position="187"/>
        <end position="199"/>
    </location>
</feature>
<dbReference type="PROSITE" id="PS00036">
    <property type="entry name" value="BZIP_BASIC"/>
    <property type="match status" value="1"/>
</dbReference>
<accession>A0ABR4CFX6</accession>
<comment type="caution">
    <text evidence="3">The sequence shown here is derived from an EMBL/GenBank/DDBJ whole genome shotgun (WGS) entry which is preliminary data.</text>
</comment>
<feature type="compositionally biased region" description="Low complexity" evidence="1">
    <location>
        <begin position="1"/>
        <end position="16"/>
    </location>
</feature>
<feature type="compositionally biased region" description="Low complexity" evidence="1">
    <location>
        <begin position="268"/>
        <end position="282"/>
    </location>
</feature>
<dbReference type="InterPro" id="IPR004827">
    <property type="entry name" value="bZIP"/>
</dbReference>
<feature type="compositionally biased region" description="Polar residues" evidence="1">
    <location>
        <begin position="51"/>
        <end position="70"/>
    </location>
</feature>
<gene>
    <name evidence="3" type="ORF">VTL71DRAFT_16131</name>
</gene>
<proteinExistence type="predicted"/>
<evidence type="ECO:0000313" key="4">
    <source>
        <dbReference type="Proteomes" id="UP001595075"/>
    </source>
</evidence>
<keyword evidence="4" id="KW-1185">Reference proteome</keyword>
<feature type="region of interest" description="Disordered" evidence="1">
    <location>
        <begin position="431"/>
        <end position="578"/>
    </location>
</feature>
<feature type="compositionally biased region" description="Low complexity" evidence="1">
    <location>
        <begin position="441"/>
        <end position="471"/>
    </location>
</feature>
<name>A0ABR4CFX6_9HELO</name>
<dbReference type="Proteomes" id="UP001595075">
    <property type="component" value="Unassembled WGS sequence"/>
</dbReference>
<dbReference type="CDD" id="cd14705">
    <property type="entry name" value="bZIP_Zip1"/>
    <property type="match status" value="1"/>
</dbReference>
<reference evidence="3 4" key="1">
    <citation type="journal article" date="2024" name="Commun. Biol.">
        <title>Comparative genomic analysis of thermophilic fungi reveals convergent evolutionary adaptations and gene losses.</title>
        <authorList>
            <person name="Steindorff A.S."/>
            <person name="Aguilar-Pontes M.V."/>
            <person name="Robinson A.J."/>
            <person name="Andreopoulos B."/>
            <person name="LaButti K."/>
            <person name="Kuo A."/>
            <person name="Mondo S."/>
            <person name="Riley R."/>
            <person name="Otillar R."/>
            <person name="Haridas S."/>
            <person name="Lipzen A."/>
            <person name="Grimwood J."/>
            <person name="Schmutz J."/>
            <person name="Clum A."/>
            <person name="Reid I.D."/>
            <person name="Moisan M.C."/>
            <person name="Butler G."/>
            <person name="Nguyen T.T.M."/>
            <person name="Dewar K."/>
            <person name="Conant G."/>
            <person name="Drula E."/>
            <person name="Henrissat B."/>
            <person name="Hansel C."/>
            <person name="Singer S."/>
            <person name="Hutchinson M.I."/>
            <person name="de Vries R.P."/>
            <person name="Natvig D.O."/>
            <person name="Powell A.J."/>
            <person name="Tsang A."/>
            <person name="Grigoriev I.V."/>
        </authorList>
    </citation>
    <scope>NUCLEOTIDE SEQUENCE [LARGE SCALE GENOMIC DNA]</scope>
    <source>
        <strain evidence="3 4">CBS 494.80</strain>
    </source>
</reference>
<feature type="compositionally biased region" description="Low complexity" evidence="1">
    <location>
        <begin position="240"/>
        <end position="256"/>
    </location>
</feature>
<evidence type="ECO:0000256" key="1">
    <source>
        <dbReference type="SAM" id="MobiDB-lite"/>
    </source>
</evidence>
<feature type="compositionally biased region" description="Polar residues" evidence="1">
    <location>
        <begin position="304"/>
        <end position="314"/>
    </location>
</feature>
<sequence length="578" mass="62388">MSQRPSASRPASRSPPEGQRFVLPPVQLRDELHQEERRGEGPQSEPENRGLPQTQASSPRHGQTSQSTGIEENWRGARQPRDLAVHSMLNPSEPEGSESSSRRLSGTPNESPISAVGRSPFGASPSTAPSHTFPGQQLLQSIVPRRILTPRSPSTRIVSAPRGGPGTIDAHQSPFLPSRGRAYVAEPGPSSSSEIPSMPTFGQPRYQQQYGFPPAASHPAIAPRRSSVGTMQAPGHTRLSQSASPSISASSNNPPSGQTSPASFLAHSSVVQPSSSQYTSSTFGSATQAGGGMQNQGPSGPVRTYTSPDLQIQASSFHSSSAGSSRQTSTSDPIQVMTITTAEGSFTVPVDVQQASRLANERRSRNAGASARFRKRRKEKEQEANTSIERYQQTMRDLERRVRDAEQDRDRYRQERDRLRDLLLRNPEMSHLAMQGPPSPQSLQSGSFPDMRQAPQQHHQHPPLAQSQQPPTQSGFQGSETSLDRAPRRRRTDTQGEFASLPYPLPPASAPTAAQGHGYLGPPGPPTLPPLRMEQPPGPQTPGSNVPASMGAAPPPPPPYDYSRGPYERSWPGDAGRR</sequence>
<feature type="compositionally biased region" description="Low complexity" evidence="1">
    <location>
        <begin position="315"/>
        <end position="331"/>
    </location>
</feature>
<evidence type="ECO:0000259" key="2">
    <source>
        <dbReference type="PROSITE" id="PS00036"/>
    </source>
</evidence>
<feature type="compositionally biased region" description="Basic and acidic residues" evidence="1">
    <location>
        <begin position="72"/>
        <end position="84"/>
    </location>
</feature>
<feature type="compositionally biased region" description="Polar residues" evidence="1">
    <location>
        <begin position="124"/>
        <end position="140"/>
    </location>
</feature>